<feature type="signal peptide" evidence="1">
    <location>
        <begin position="1"/>
        <end position="27"/>
    </location>
</feature>
<proteinExistence type="predicted"/>
<evidence type="ECO:0000256" key="1">
    <source>
        <dbReference type="SAM" id="SignalP"/>
    </source>
</evidence>
<protein>
    <submittedName>
        <fullName evidence="2">PEP-CTERM sorting domain-containing protein</fullName>
    </submittedName>
</protein>
<evidence type="ECO:0000313" key="2">
    <source>
        <dbReference type="EMBL" id="MFN2976691.1"/>
    </source>
</evidence>
<dbReference type="PROSITE" id="PS51257">
    <property type="entry name" value="PROKAR_LIPOPROTEIN"/>
    <property type="match status" value="1"/>
</dbReference>
<keyword evidence="3" id="KW-1185">Reference proteome</keyword>
<sequence>MAFSASKFKASMALVALGMACGLAAHADPVTWTQWNSVVGGNPGTASGTIALAGGIAVTYSGQLSGIGISTDWNPSSSYVGGTVSNAPDVSYQEVQMEGGNAYTETVSFSQAIANPVMAIWSLGQPGYSAEFDFTNDEPFTIQACGPNAQYGGSCITQAGGNTFGQEGNGTIQFSGSYSSISFTTPIYEGYYAFTIGAEGLPATPPPPPTTGVTPEPSSLALLLTGTSGLLGVARRRLRMGAA</sequence>
<dbReference type="EMBL" id="JBJYXY010000001">
    <property type="protein sequence ID" value="MFN2976691.1"/>
    <property type="molecule type" value="Genomic_DNA"/>
</dbReference>
<keyword evidence="1" id="KW-0732">Signal</keyword>
<dbReference type="InterPro" id="IPR013424">
    <property type="entry name" value="Ice-binding_C"/>
</dbReference>
<dbReference type="Proteomes" id="UP001634747">
    <property type="component" value="Unassembled WGS sequence"/>
</dbReference>
<accession>A0ABW9KP33</accession>
<dbReference type="RefSeq" id="WP_263411843.1">
    <property type="nucleotide sequence ID" value="NZ_BAABBH010000001.1"/>
</dbReference>
<gene>
    <name evidence="2" type="ORF">ACK2TP_13030</name>
</gene>
<reference evidence="2 3" key="1">
    <citation type="submission" date="2024-12" db="EMBL/GenBank/DDBJ databases">
        <authorList>
            <person name="Lee Y."/>
        </authorList>
    </citation>
    <scope>NUCLEOTIDE SEQUENCE [LARGE SCALE GENOMIC DNA]</scope>
    <source>
        <strain evidence="2 3">03SUJ4</strain>
    </source>
</reference>
<evidence type="ECO:0000313" key="3">
    <source>
        <dbReference type="Proteomes" id="UP001634747"/>
    </source>
</evidence>
<feature type="chain" id="PRO_5046993060" evidence="1">
    <location>
        <begin position="28"/>
        <end position="243"/>
    </location>
</feature>
<organism evidence="2 3">
    <name type="scientific">Terriglobus aquaticus</name>
    <dbReference type="NCBI Taxonomy" id="940139"/>
    <lineage>
        <taxon>Bacteria</taxon>
        <taxon>Pseudomonadati</taxon>
        <taxon>Acidobacteriota</taxon>
        <taxon>Terriglobia</taxon>
        <taxon>Terriglobales</taxon>
        <taxon>Acidobacteriaceae</taxon>
        <taxon>Terriglobus</taxon>
    </lineage>
</organism>
<name>A0ABW9KP33_9BACT</name>
<comment type="caution">
    <text evidence="2">The sequence shown here is derived from an EMBL/GenBank/DDBJ whole genome shotgun (WGS) entry which is preliminary data.</text>
</comment>
<dbReference type="NCBIfam" id="TIGR02595">
    <property type="entry name" value="PEP_CTERM"/>
    <property type="match status" value="1"/>
</dbReference>